<protein>
    <submittedName>
        <fullName evidence="1">Uncharacterized protein</fullName>
    </submittedName>
</protein>
<evidence type="ECO:0000313" key="1">
    <source>
        <dbReference type="EMBL" id="MBD1373622.1"/>
    </source>
</evidence>
<dbReference type="EMBL" id="JACXAH010000030">
    <property type="protein sequence ID" value="MBD1373622.1"/>
    <property type="molecule type" value="Genomic_DNA"/>
</dbReference>
<dbReference type="AlphaFoldDB" id="A0A926RVB4"/>
<reference evidence="1" key="1">
    <citation type="submission" date="2020-09" db="EMBL/GenBank/DDBJ databases">
        <title>A novel bacterium of genus Hazenella, isolated from South China Sea.</title>
        <authorList>
            <person name="Huang H."/>
            <person name="Mo K."/>
            <person name="Hu Y."/>
        </authorList>
    </citation>
    <scope>NUCLEOTIDE SEQUENCE</scope>
    <source>
        <strain evidence="1">IB182357</strain>
    </source>
</reference>
<evidence type="ECO:0000313" key="2">
    <source>
        <dbReference type="Proteomes" id="UP000661691"/>
    </source>
</evidence>
<organism evidence="1 2">
    <name type="scientific">Polycladospora coralii</name>
    <dbReference type="NCBI Taxonomy" id="2771432"/>
    <lineage>
        <taxon>Bacteria</taxon>
        <taxon>Bacillati</taxon>
        <taxon>Bacillota</taxon>
        <taxon>Bacilli</taxon>
        <taxon>Bacillales</taxon>
        <taxon>Thermoactinomycetaceae</taxon>
        <taxon>Polycladospora</taxon>
    </lineage>
</organism>
<sequence length="49" mass="5961">MVELPLESHDQTVEMRERLCIFTPIIEWERLTKERERDTHSNLLSHIDL</sequence>
<gene>
    <name evidence="1" type="ORF">IC620_14845</name>
</gene>
<keyword evidence="2" id="KW-1185">Reference proteome</keyword>
<proteinExistence type="predicted"/>
<dbReference type="RefSeq" id="WP_191138844.1">
    <property type="nucleotide sequence ID" value="NZ_JACXAG020000001.1"/>
</dbReference>
<dbReference type="Proteomes" id="UP000661691">
    <property type="component" value="Unassembled WGS sequence"/>
</dbReference>
<accession>A0A926RVB4</accession>
<name>A0A926RVB4_9BACL</name>
<comment type="caution">
    <text evidence="1">The sequence shown here is derived from an EMBL/GenBank/DDBJ whole genome shotgun (WGS) entry which is preliminary data.</text>
</comment>